<name>A0A2U1J8U4_SMIAN</name>
<keyword evidence="12" id="KW-1185">Reference proteome</keyword>
<comment type="similarity">
    <text evidence="2">Belongs to the TMEM198 family.</text>
</comment>
<dbReference type="InterPro" id="IPR025256">
    <property type="entry name" value="TM7S3/TM198-like_dom"/>
</dbReference>
<dbReference type="AlphaFoldDB" id="A0A2U1J8U4"/>
<evidence type="ECO:0000313" key="11">
    <source>
        <dbReference type="EMBL" id="PWA01520.1"/>
    </source>
</evidence>
<accession>A0A2U1J8U4</accession>
<dbReference type="GO" id="GO:0005886">
    <property type="term" value="C:plasma membrane"/>
    <property type="evidence" value="ECO:0007669"/>
    <property type="project" value="TreeGrafter"/>
</dbReference>
<evidence type="ECO:0000256" key="7">
    <source>
        <dbReference type="SAM" id="MobiDB-lite"/>
    </source>
</evidence>
<sequence>MNILQILFYLASLVILNAAGTTSANISIPKIGGLTTGGIIAGVVLVVLGTIFLFFGKKLIKVTIFLGDFFLVGVVFLVIAYKIRAPLDGENTRSVTYLVVAIVVGLIGGALTLWLYKTNLLIIGGLGGFAVAAYIMSWSSTGLFSQIWVRVVFIVASVIVGGLLVLFLERPAIIISTSIYGSYALKTTNPVKNTAAIYGMLVGAIIFAVIGAVVQFKTTSDTKKTPQDPKQNDPKFNDVRNNDEKYTEMRSKA</sequence>
<evidence type="ECO:0000256" key="8">
    <source>
        <dbReference type="SAM" id="Phobius"/>
    </source>
</evidence>
<dbReference type="EMBL" id="MBFU01000163">
    <property type="protein sequence ID" value="PWA01520.1"/>
    <property type="molecule type" value="Genomic_DNA"/>
</dbReference>
<keyword evidence="9" id="KW-0732">Signal</keyword>
<feature type="transmembrane region" description="Helical" evidence="8">
    <location>
        <begin position="95"/>
        <end position="115"/>
    </location>
</feature>
<evidence type="ECO:0000256" key="9">
    <source>
        <dbReference type="SAM" id="SignalP"/>
    </source>
</evidence>
<feature type="chain" id="PRO_5015500768" description="Transmembrane protein 198" evidence="9">
    <location>
        <begin position="25"/>
        <end position="253"/>
    </location>
</feature>
<evidence type="ECO:0000259" key="10">
    <source>
        <dbReference type="Pfam" id="PF13886"/>
    </source>
</evidence>
<gene>
    <name evidence="11" type="ORF">BB558_002352</name>
</gene>
<feature type="transmembrane region" description="Helical" evidence="8">
    <location>
        <begin position="120"/>
        <end position="141"/>
    </location>
</feature>
<evidence type="ECO:0000256" key="5">
    <source>
        <dbReference type="ARBA" id="ARBA00023136"/>
    </source>
</evidence>
<evidence type="ECO:0000256" key="1">
    <source>
        <dbReference type="ARBA" id="ARBA00004141"/>
    </source>
</evidence>
<organism evidence="11 12">
    <name type="scientific">Smittium angustum</name>
    <dbReference type="NCBI Taxonomy" id="133377"/>
    <lineage>
        <taxon>Eukaryota</taxon>
        <taxon>Fungi</taxon>
        <taxon>Fungi incertae sedis</taxon>
        <taxon>Zoopagomycota</taxon>
        <taxon>Kickxellomycotina</taxon>
        <taxon>Harpellomycetes</taxon>
        <taxon>Harpellales</taxon>
        <taxon>Legeriomycetaceae</taxon>
        <taxon>Smittium</taxon>
    </lineage>
</organism>
<dbReference type="Proteomes" id="UP000245591">
    <property type="component" value="Unassembled WGS sequence"/>
</dbReference>
<proteinExistence type="inferred from homology"/>
<dbReference type="PANTHER" id="PTHR31247:SF5">
    <property type="entry name" value="DUF4203 DOMAIN-CONTAINING PROTEIN"/>
    <property type="match status" value="1"/>
</dbReference>
<keyword evidence="5 8" id="KW-0472">Membrane</keyword>
<keyword evidence="4 8" id="KW-1133">Transmembrane helix</keyword>
<feature type="transmembrane region" description="Helical" evidence="8">
    <location>
        <begin position="62"/>
        <end position="83"/>
    </location>
</feature>
<evidence type="ECO:0000313" key="12">
    <source>
        <dbReference type="Proteomes" id="UP000245591"/>
    </source>
</evidence>
<dbReference type="PANTHER" id="PTHR31247">
    <property type="entry name" value="TRANSMEMBRANE PROTEIN 198 FAMILY MEMBER"/>
    <property type="match status" value="1"/>
</dbReference>
<comment type="caution">
    <text evidence="11">The sequence shown here is derived from an EMBL/GenBank/DDBJ whole genome shotgun (WGS) entry which is preliminary data.</text>
</comment>
<dbReference type="InterPro" id="IPR040236">
    <property type="entry name" value="TMEM198"/>
</dbReference>
<feature type="transmembrane region" description="Helical" evidence="8">
    <location>
        <begin position="147"/>
        <end position="168"/>
    </location>
</feature>
<dbReference type="Pfam" id="PF13886">
    <property type="entry name" value="TM7S3_TM198"/>
    <property type="match status" value="1"/>
</dbReference>
<protein>
    <recommendedName>
        <fullName evidence="6">Transmembrane protein 198</fullName>
    </recommendedName>
</protein>
<keyword evidence="3 8" id="KW-0812">Transmembrane</keyword>
<feature type="transmembrane region" description="Helical" evidence="8">
    <location>
        <begin position="195"/>
        <end position="216"/>
    </location>
</feature>
<feature type="signal peptide" evidence="9">
    <location>
        <begin position="1"/>
        <end position="24"/>
    </location>
</feature>
<comment type="subcellular location">
    <subcellularLocation>
        <location evidence="1">Membrane</location>
        <topology evidence="1">Multi-pass membrane protein</topology>
    </subcellularLocation>
</comment>
<evidence type="ECO:0000256" key="3">
    <source>
        <dbReference type="ARBA" id="ARBA00022692"/>
    </source>
</evidence>
<reference evidence="11 12" key="1">
    <citation type="journal article" date="2018" name="MBio">
        <title>Comparative Genomics Reveals the Core Gene Toolbox for the Fungus-Insect Symbiosis.</title>
        <authorList>
            <person name="Wang Y."/>
            <person name="Stata M."/>
            <person name="Wang W."/>
            <person name="Stajich J.E."/>
            <person name="White M.M."/>
            <person name="Moncalvo J.M."/>
        </authorList>
    </citation>
    <scope>NUCLEOTIDE SEQUENCE [LARGE SCALE GENOMIC DNA]</scope>
    <source>
        <strain evidence="11 12">AUS-126-30</strain>
    </source>
</reference>
<evidence type="ECO:0000256" key="4">
    <source>
        <dbReference type="ARBA" id="ARBA00022989"/>
    </source>
</evidence>
<evidence type="ECO:0000256" key="2">
    <source>
        <dbReference type="ARBA" id="ARBA00006244"/>
    </source>
</evidence>
<evidence type="ECO:0000256" key="6">
    <source>
        <dbReference type="ARBA" id="ARBA00049737"/>
    </source>
</evidence>
<feature type="domain" description="TM7S3/TM198-like" evidence="10">
    <location>
        <begin position="42"/>
        <end position="185"/>
    </location>
</feature>
<feature type="transmembrane region" description="Helical" evidence="8">
    <location>
        <begin position="34"/>
        <end position="55"/>
    </location>
</feature>
<feature type="region of interest" description="Disordered" evidence="7">
    <location>
        <begin position="220"/>
        <end position="253"/>
    </location>
</feature>